<comment type="caution">
    <text evidence="1">The sequence shown here is derived from an EMBL/GenBank/DDBJ whole genome shotgun (WGS) entry which is preliminary data.</text>
</comment>
<evidence type="ECO:0000313" key="2">
    <source>
        <dbReference type="Proteomes" id="UP000823775"/>
    </source>
</evidence>
<dbReference type="Proteomes" id="UP000823775">
    <property type="component" value="Unassembled WGS sequence"/>
</dbReference>
<sequence>GHDKFHRKSAFPPNANQQSLFSRSVHTISLVLYPFPFPPIMYNASSLEIGR</sequence>
<gene>
    <name evidence="1" type="ORF">HAX54_018179</name>
</gene>
<dbReference type="EMBL" id="JACEIK010002232">
    <property type="protein sequence ID" value="MCD9559855.1"/>
    <property type="molecule type" value="Genomic_DNA"/>
</dbReference>
<reference evidence="1 2" key="1">
    <citation type="journal article" date="2021" name="BMC Genomics">
        <title>Datura genome reveals duplications of psychoactive alkaloid biosynthetic genes and high mutation rate following tissue culture.</title>
        <authorList>
            <person name="Rajewski A."/>
            <person name="Carter-House D."/>
            <person name="Stajich J."/>
            <person name="Litt A."/>
        </authorList>
    </citation>
    <scope>NUCLEOTIDE SEQUENCE [LARGE SCALE GENOMIC DNA]</scope>
    <source>
        <strain evidence="1">AR-01</strain>
    </source>
</reference>
<protein>
    <submittedName>
        <fullName evidence="1">Uncharacterized protein</fullName>
    </submittedName>
</protein>
<evidence type="ECO:0000313" key="1">
    <source>
        <dbReference type="EMBL" id="MCD9559855.1"/>
    </source>
</evidence>
<keyword evidence="2" id="KW-1185">Reference proteome</keyword>
<feature type="non-terminal residue" evidence="1">
    <location>
        <position position="1"/>
    </location>
</feature>
<name>A0ABS8UMJ4_DATST</name>
<accession>A0ABS8UMJ4</accession>
<proteinExistence type="predicted"/>
<organism evidence="1 2">
    <name type="scientific">Datura stramonium</name>
    <name type="common">Jimsonweed</name>
    <name type="synonym">Common thornapple</name>
    <dbReference type="NCBI Taxonomy" id="4076"/>
    <lineage>
        <taxon>Eukaryota</taxon>
        <taxon>Viridiplantae</taxon>
        <taxon>Streptophyta</taxon>
        <taxon>Embryophyta</taxon>
        <taxon>Tracheophyta</taxon>
        <taxon>Spermatophyta</taxon>
        <taxon>Magnoliopsida</taxon>
        <taxon>eudicotyledons</taxon>
        <taxon>Gunneridae</taxon>
        <taxon>Pentapetalae</taxon>
        <taxon>asterids</taxon>
        <taxon>lamiids</taxon>
        <taxon>Solanales</taxon>
        <taxon>Solanaceae</taxon>
        <taxon>Solanoideae</taxon>
        <taxon>Datureae</taxon>
        <taxon>Datura</taxon>
    </lineage>
</organism>